<name>A0A225WKG1_9STRA</name>
<protein>
    <submittedName>
        <fullName evidence="1">Uncharacterized protein</fullName>
    </submittedName>
</protein>
<evidence type="ECO:0000313" key="2">
    <source>
        <dbReference type="Proteomes" id="UP000198211"/>
    </source>
</evidence>
<dbReference type="InterPro" id="IPR052579">
    <property type="entry name" value="Zinc_finger_SWIM"/>
</dbReference>
<sequence length="116" mass="13694">MAVLDMVYARNENEYENVEHHADTITDEVHPFEIYFMTNWDACKGRWVTCFRQGCPHLGINTNNRLESGWGKLRPDRKMYMSLDASMSTVITLQLIKEKRIFQTNRGKHDVYMLYG</sequence>
<dbReference type="AlphaFoldDB" id="A0A225WKG1"/>
<dbReference type="PANTHER" id="PTHR31569:SF4">
    <property type="entry name" value="SWIM-TYPE DOMAIN-CONTAINING PROTEIN"/>
    <property type="match status" value="1"/>
</dbReference>
<keyword evidence="2" id="KW-1185">Reference proteome</keyword>
<evidence type="ECO:0000313" key="1">
    <source>
        <dbReference type="EMBL" id="OWZ18042.1"/>
    </source>
</evidence>
<accession>A0A225WKG1</accession>
<dbReference type="OrthoDB" id="121986at2759"/>
<dbReference type="PANTHER" id="PTHR31569">
    <property type="entry name" value="SWIM-TYPE DOMAIN-CONTAINING PROTEIN"/>
    <property type="match status" value="1"/>
</dbReference>
<gene>
    <name evidence="1" type="ORF">PHMEG_0007927</name>
</gene>
<organism evidence="1 2">
    <name type="scientific">Phytophthora megakarya</name>
    <dbReference type="NCBI Taxonomy" id="4795"/>
    <lineage>
        <taxon>Eukaryota</taxon>
        <taxon>Sar</taxon>
        <taxon>Stramenopiles</taxon>
        <taxon>Oomycota</taxon>
        <taxon>Peronosporomycetes</taxon>
        <taxon>Peronosporales</taxon>
        <taxon>Peronosporaceae</taxon>
        <taxon>Phytophthora</taxon>
    </lineage>
</organism>
<dbReference type="EMBL" id="NBNE01000651">
    <property type="protein sequence ID" value="OWZ18042.1"/>
    <property type="molecule type" value="Genomic_DNA"/>
</dbReference>
<dbReference type="Proteomes" id="UP000198211">
    <property type="component" value="Unassembled WGS sequence"/>
</dbReference>
<comment type="caution">
    <text evidence="1">The sequence shown here is derived from an EMBL/GenBank/DDBJ whole genome shotgun (WGS) entry which is preliminary data.</text>
</comment>
<reference evidence="2" key="1">
    <citation type="submission" date="2017-03" db="EMBL/GenBank/DDBJ databases">
        <title>Phytopthora megakarya and P. palmivora, two closely related causual agents of cacao black pod achieved similar genome size and gene model numbers by different mechanisms.</title>
        <authorList>
            <person name="Ali S."/>
            <person name="Shao J."/>
            <person name="Larry D.J."/>
            <person name="Kronmiller B."/>
            <person name="Shen D."/>
            <person name="Strem M.D."/>
            <person name="Melnick R.L."/>
            <person name="Guiltinan M.J."/>
            <person name="Tyler B.M."/>
            <person name="Meinhardt L.W."/>
            <person name="Bailey B.A."/>
        </authorList>
    </citation>
    <scope>NUCLEOTIDE SEQUENCE [LARGE SCALE GENOMIC DNA]</scope>
    <source>
        <strain evidence="2">zdho120</strain>
    </source>
</reference>
<proteinExistence type="predicted"/>